<evidence type="ECO:0000313" key="1">
    <source>
        <dbReference type="EMBL" id="BAY55843.1"/>
    </source>
</evidence>
<accession>A0A1Z4JGP3</accession>
<protein>
    <submittedName>
        <fullName evidence="1">Uncharacterized protein</fullName>
    </submittedName>
</protein>
<dbReference type="Proteomes" id="UP000217895">
    <property type="component" value="Chromosome"/>
</dbReference>
<evidence type="ECO:0000313" key="2">
    <source>
        <dbReference type="Proteomes" id="UP000217895"/>
    </source>
</evidence>
<name>A0A1Z4JGP3_LEPBY</name>
<organism evidence="1 2">
    <name type="scientific">Leptolyngbya boryana NIES-2135</name>
    <dbReference type="NCBI Taxonomy" id="1973484"/>
    <lineage>
        <taxon>Bacteria</taxon>
        <taxon>Bacillati</taxon>
        <taxon>Cyanobacteriota</taxon>
        <taxon>Cyanophyceae</taxon>
        <taxon>Leptolyngbyales</taxon>
        <taxon>Leptolyngbyaceae</taxon>
        <taxon>Leptolyngbya group</taxon>
        <taxon>Leptolyngbya</taxon>
    </lineage>
</organism>
<sequence length="791" mass="88096">MTINLSIRDYQITIAGLDCTPALVSFQGSDSKLDEGGLVIFTGTIVLGRPDGFESLDDRRNTRWSRGNPILIKIADKSATLRNSPRCSHLHILSSSFDLKTRKLTLQVGDIFALLNFKEGKGDKSGICLGTSATKSEVVSRLLAAAGAPALSGSIPGNLQSPTPRLLEGSYIQQAGAIAASSGCFLYVHEGIPTVGILGQGGAPRVSIDLMTSAVEYQRLEGEQAPTRITVRASAKIVRQTEDETETLAEEFGPALAVGRNSTNEILLRRIRTIDKFDRQTKIRTIITRTEQAAGLADPVERRGSITLIDAELKREYYHYETNSPVQDGETQCEKGNKGRLLRHEIEIFRPVAISFRPIFETYPNGVIPGTRTPTFPINLEYSFRDDYSLVLVEFQEIIYQYEGNLVSRQGGGGSVPDDPEETNLEELEKLGVGPKIITTTSKAIGTVLPEEFAFDPSARHQLLRSFGGLVPVERQTNYWEELKRGEWEKTETTEKGLVLAYPDIRDELNEQLKRESLAYDPASMLVLTTAERTVTRSNSGQAQPPAADTYNPTYSVQDATVKGRAVLPVDTAFQYRQRERELSFEYLSAQGDNPRQALSNAREQANRLARVWGQILWGRYKGVSVISDLADGWFNYRPLDRVNVTEPDGVAVYWADGFSIAMAEARCAIGFDGMLLGWTTIDQPESFTPIYQQRRESEAMLAWSARSRFRKYSLEPVRIASQANLAWMSKPLPNASGKANFTWMAKSRTNLKQSKARLVLMASVSGSRYWDELTEEQWNEMTAAQWRNLL</sequence>
<gene>
    <name evidence="1" type="ORF">NIES2135_26680</name>
</gene>
<dbReference type="AlphaFoldDB" id="A0A1Z4JGP3"/>
<reference evidence="1 2" key="1">
    <citation type="submission" date="2017-06" db="EMBL/GenBank/DDBJ databases">
        <title>Genome sequencing of cyanobaciteial culture collection at National Institute for Environmental Studies (NIES).</title>
        <authorList>
            <person name="Hirose Y."/>
            <person name="Shimura Y."/>
            <person name="Fujisawa T."/>
            <person name="Nakamura Y."/>
            <person name="Kawachi M."/>
        </authorList>
    </citation>
    <scope>NUCLEOTIDE SEQUENCE [LARGE SCALE GENOMIC DNA]</scope>
    <source>
        <strain evidence="1 2">NIES-2135</strain>
    </source>
</reference>
<keyword evidence="2" id="KW-1185">Reference proteome</keyword>
<proteinExistence type="predicted"/>
<dbReference type="EMBL" id="AP018203">
    <property type="protein sequence ID" value="BAY55843.1"/>
    <property type="molecule type" value="Genomic_DNA"/>
</dbReference>